<proteinExistence type="predicted"/>
<gene>
    <name evidence="1" type="ORF">GMARGA_LOCUS17637</name>
</gene>
<evidence type="ECO:0000313" key="1">
    <source>
        <dbReference type="EMBL" id="CAG8762442.1"/>
    </source>
</evidence>
<dbReference type="Proteomes" id="UP000789901">
    <property type="component" value="Unassembled WGS sequence"/>
</dbReference>
<dbReference type="SUPFAM" id="SSF81901">
    <property type="entry name" value="HCP-like"/>
    <property type="match status" value="1"/>
</dbReference>
<reference evidence="1 2" key="1">
    <citation type="submission" date="2021-06" db="EMBL/GenBank/DDBJ databases">
        <authorList>
            <person name="Kallberg Y."/>
            <person name="Tangrot J."/>
            <person name="Rosling A."/>
        </authorList>
    </citation>
    <scope>NUCLEOTIDE SEQUENCE [LARGE SCALE GENOMIC DNA]</scope>
    <source>
        <strain evidence="1 2">120-4 pot B 10/14</strain>
    </source>
</reference>
<protein>
    <submittedName>
        <fullName evidence="1">6987_t:CDS:1</fullName>
    </submittedName>
</protein>
<keyword evidence="2" id="KW-1185">Reference proteome</keyword>
<organism evidence="1 2">
    <name type="scientific">Gigaspora margarita</name>
    <dbReference type="NCBI Taxonomy" id="4874"/>
    <lineage>
        <taxon>Eukaryota</taxon>
        <taxon>Fungi</taxon>
        <taxon>Fungi incertae sedis</taxon>
        <taxon>Mucoromycota</taxon>
        <taxon>Glomeromycotina</taxon>
        <taxon>Glomeromycetes</taxon>
        <taxon>Diversisporales</taxon>
        <taxon>Gigasporaceae</taxon>
        <taxon>Gigaspora</taxon>
    </lineage>
</organism>
<evidence type="ECO:0000313" key="2">
    <source>
        <dbReference type="Proteomes" id="UP000789901"/>
    </source>
</evidence>
<dbReference type="EMBL" id="CAJVQB010013488">
    <property type="protein sequence ID" value="CAG8762442.1"/>
    <property type="molecule type" value="Genomic_DNA"/>
</dbReference>
<dbReference type="InterPro" id="IPR011990">
    <property type="entry name" value="TPR-like_helical_dom_sf"/>
</dbReference>
<name>A0ABN7VEX0_GIGMA</name>
<dbReference type="Gene3D" id="1.25.40.10">
    <property type="entry name" value="Tetratricopeptide repeat domain"/>
    <property type="match status" value="1"/>
</dbReference>
<sequence length="149" mass="17956">MKEELCKDMFFSALNDYNQRMYDASFDKFKIAAYEYKANSMYEVHAKYYLALLYKNFKNDNINANNLFKQVEQSDSKYSYNSKYHLALYYHKEKKQNKACGLFKQVAESDSEYDDDAKYMLAKFYKNKVRNVYDLYKELSTCESIKRML</sequence>
<accession>A0ABN7VEX0</accession>
<comment type="caution">
    <text evidence="1">The sequence shown here is derived from an EMBL/GenBank/DDBJ whole genome shotgun (WGS) entry which is preliminary data.</text>
</comment>